<dbReference type="EMBL" id="JADIKF010000038">
    <property type="protein sequence ID" value="MBM7129724.1"/>
    <property type="molecule type" value="Genomic_DNA"/>
</dbReference>
<dbReference type="RefSeq" id="WP_204631334.1">
    <property type="nucleotide sequence ID" value="NZ_BSOC01000003.1"/>
</dbReference>
<name>A0ABS2KFJ2_9GAMM</name>
<sequence>MTRCDGFVAVPSQRLLANIKKGEFPAENSPFFAVAHVTTQGEHVTRLKRIGAMTPMRARRCLSMSPRIVRQTEASLLEQKNISACARPCDAEFQT</sequence>
<gene>
    <name evidence="1" type="ORF">ISS99_09320</name>
</gene>
<proteinExistence type="predicted"/>
<comment type="caution">
    <text evidence="1">The sequence shown here is derived from an EMBL/GenBank/DDBJ whole genome shotgun (WGS) entry which is preliminary data.</text>
</comment>
<keyword evidence="2" id="KW-1185">Reference proteome</keyword>
<reference evidence="1" key="1">
    <citation type="submission" date="2020-10" db="EMBL/GenBank/DDBJ databases">
        <title>Phylogeny of dyella-like bacteria.</title>
        <authorList>
            <person name="Fu J."/>
        </authorList>
    </citation>
    <scope>NUCLEOTIDE SEQUENCE</scope>
    <source>
        <strain evidence="1">DHON07</strain>
    </source>
</reference>
<evidence type="ECO:0000313" key="2">
    <source>
        <dbReference type="Proteomes" id="UP001430193"/>
    </source>
</evidence>
<evidence type="ECO:0000313" key="1">
    <source>
        <dbReference type="EMBL" id="MBM7129724.1"/>
    </source>
</evidence>
<organism evidence="1 2">
    <name type="scientific">Dyella mobilis</name>
    <dbReference type="NCBI Taxonomy" id="1849582"/>
    <lineage>
        <taxon>Bacteria</taxon>
        <taxon>Pseudomonadati</taxon>
        <taxon>Pseudomonadota</taxon>
        <taxon>Gammaproteobacteria</taxon>
        <taxon>Lysobacterales</taxon>
        <taxon>Rhodanobacteraceae</taxon>
        <taxon>Dyella</taxon>
    </lineage>
</organism>
<accession>A0ABS2KFJ2</accession>
<protein>
    <submittedName>
        <fullName evidence="1">Uncharacterized protein</fullName>
    </submittedName>
</protein>
<dbReference type="Proteomes" id="UP001430193">
    <property type="component" value="Unassembled WGS sequence"/>
</dbReference>